<comment type="caution">
    <text evidence="2">The sequence shown here is derived from an EMBL/GenBank/DDBJ whole genome shotgun (WGS) entry which is preliminary data.</text>
</comment>
<keyword evidence="1" id="KW-0812">Transmembrane</keyword>
<sequence>MKSFPKILTIFFLTVFILQMIFVFFLLAAPVASQAIEFKPQVGIPGAEKDFAPGGSYKFDPNDSTAPIAKYIRAIYNYAIGIIGILAAVVLMVGGVLWIVAGGNATQIGEAKAYIGAALTGLVLALTSYLILSTVNPALVNLQITKIPGVAEQVNGSCTYRNSPETSICEIVLSEEACDKKAGNFIKGGVCPAVSCCAWNYVGSGRRSCDDKANFSPTYCEKTLNGKYTEYGICKQELSGGYFCEVKADPNPTPCCLYNFYTSFSNNYWKDCIAKINLSLDDCKKLNTSPVTPSYMPKSYDPLRRSYSEARQKFDILNKHKVFLARERA</sequence>
<dbReference type="AlphaFoldDB" id="A0A0G0UVA5"/>
<evidence type="ECO:0000313" key="2">
    <source>
        <dbReference type="EMBL" id="KKR91476.1"/>
    </source>
</evidence>
<proteinExistence type="predicted"/>
<keyword evidence="1" id="KW-1133">Transmembrane helix</keyword>
<dbReference type="EMBL" id="LCAP01000005">
    <property type="protein sequence ID" value="KKR91476.1"/>
    <property type="molecule type" value="Genomic_DNA"/>
</dbReference>
<gene>
    <name evidence="2" type="ORF">UU43_C0005G0007</name>
</gene>
<feature type="transmembrane region" description="Helical" evidence="1">
    <location>
        <begin position="75"/>
        <end position="101"/>
    </location>
</feature>
<feature type="transmembrane region" description="Helical" evidence="1">
    <location>
        <begin position="113"/>
        <end position="132"/>
    </location>
</feature>
<evidence type="ECO:0000313" key="3">
    <source>
        <dbReference type="Proteomes" id="UP000034190"/>
    </source>
</evidence>
<accession>A0A0G0UVA5</accession>
<name>A0A0G0UVA5_9BACT</name>
<reference evidence="2 3" key="1">
    <citation type="journal article" date="2015" name="Nature">
        <title>rRNA introns, odd ribosomes, and small enigmatic genomes across a large radiation of phyla.</title>
        <authorList>
            <person name="Brown C.T."/>
            <person name="Hug L.A."/>
            <person name="Thomas B.C."/>
            <person name="Sharon I."/>
            <person name="Castelle C.J."/>
            <person name="Singh A."/>
            <person name="Wilkins M.J."/>
            <person name="Williams K.H."/>
            <person name="Banfield J.F."/>
        </authorList>
    </citation>
    <scope>NUCLEOTIDE SEQUENCE [LARGE SCALE GENOMIC DNA]</scope>
</reference>
<organism evidence="2 3">
    <name type="scientific">Candidatus Falkowbacteria bacterium GW2011_GWA2_41_14</name>
    <dbReference type="NCBI Taxonomy" id="1618635"/>
    <lineage>
        <taxon>Bacteria</taxon>
        <taxon>Candidatus Falkowiibacteriota</taxon>
    </lineage>
</organism>
<dbReference type="Proteomes" id="UP000034190">
    <property type="component" value="Unassembled WGS sequence"/>
</dbReference>
<keyword evidence="1" id="KW-0472">Membrane</keyword>
<evidence type="ECO:0000256" key="1">
    <source>
        <dbReference type="SAM" id="Phobius"/>
    </source>
</evidence>
<protein>
    <submittedName>
        <fullName evidence="2">Uncharacterized protein</fullName>
    </submittedName>
</protein>